<dbReference type="PRINTS" id="PR00411">
    <property type="entry name" value="PNDRDTASEI"/>
</dbReference>
<evidence type="ECO:0000256" key="2">
    <source>
        <dbReference type="ARBA" id="ARBA00010139"/>
    </source>
</evidence>
<accession>A0ABP4GIV2</accession>
<keyword evidence="10" id="KW-1185">Reference proteome</keyword>
<evidence type="ECO:0000313" key="9">
    <source>
        <dbReference type="EMBL" id="GAA1226351.1"/>
    </source>
</evidence>
<keyword evidence="4" id="KW-0274">FAD</keyword>
<dbReference type="PANTHER" id="PTHR43098:SF3">
    <property type="entry name" value="L-ORNITHINE N(5)-MONOOXYGENASE-RELATED"/>
    <property type="match status" value="1"/>
</dbReference>
<dbReference type="Gene3D" id="3.50.50.60">
    <property type="entry name" value="FAD/NAD(P)-binding domain"/>
    <property type="match status" value="2"/>
</dbReference>
<comment type="cofactor">
    <cofactor evidence="1">
        <name>FAD</name>
        <dbReference type="ChEBI" id="CHEBI:57692"/>
    </cofactor>
</comment>
<dbReference type="Pfam" id="PF13738">
    <property type="entry name" value="Pyr_redox_3"/>
    <property type="match status" value="1"/>
</dbReference>
<keyword evidence="5" id="KW-0521">NADP</keyword>
<comment type="similarity">
    <text evidence="2">Belongs to the FAD-binding monooxygenase family.</text>
</comment>
<proteinExistence type="inferred from homology"/>
<dbReference type="InterPro" id="IPR036188">
    <property type="entry name" value="FAD/NAD-bd_sf"/>
</dbReference>
<keyword evidence="6" id="KW-0560">Oxidoreductase</keyword>
<comment type="caution">
    <text evidence="9">The sequence shown here is derived from an EMBL/GenBank/DDBJ whole genome shotgun (WGS) entry which is preliminary data.</text>
</comment>
<dbReference type="RefSeq" id="WP_253864914.1">
    <property type="nucleotide sequence ID" value="NZ_BAAALN010000002.1"/>
</dbReference>
<dbReference type="PANTHER" id="PTHR43098">
    <property type="entry name" value="L-ORNITHINE N(5)-MONOOXYGENASE-RELATED"/>
    <property type="match status" value="1"/>
</dbReference>
<keyword evidence="3" id="KW-0285">Flavoprotein</keyword>
<evidence type="ECO:0000256" key="7">
    <source>
        <dbReference type="ARBA" id="ARBA00023033"/>
    </source>
</evidence>
<evidence type="ECO:0000313" key="10">
    <source>
        <dbReference type="Proteomes" id="UP001500653"/>
    </source>
</evidence>
<feature type="region of interest" description="Disordered" evidence="8">
    <location>
        <begin position="1"/>
        <end position="22"/>
    </location>
</feature>
<keyword evidence="7" id="KW-0503">Monooxygenase</keyword>
<sequence>MNRTVTDPDTVPETRDVPDPDGGLLDTVVVGAGFAGMYALHRMLDSGRTAVALEAGHGVGGVWYWNRYPGARCDVESVDYSYSFDETLQQDWVWSERYATQPEIRRYCEYVADRFGLRPHLRFGRRVDRAHFDDRDAVWTIGTEDGERYRARHVVLATGSLSAPNLPDLPGRDSFEGEVLMTAQWPAEGVDLTGNRVGVIGTGSSGIQAIPLIAEAAESLTVFQRSANYTVPVLNHEFTDDDWERLQAGYPDRRAASWRSGAGSPHTAYPKDFWEIDEQEREAAFAARWAEGGVLFGKTFDRQTVDPEINRAARDFAERKIREIVRDPQTAADLTPTDHPIGTKRICTDRGYYETFNADHVSLVNLRRDPIVEVTPWGVKTEEGIHELDVLVYATGFDAMTGALTRIDIVGPRGDRLADTWSGGPLTYLGVGIPGFPNLFALNGPGSPSVLINMVLAAEQQVDWVMELLDHCDAHGHTRVEARHDAAETWTTHVDELSRTTLFPEAPSWYMGANIEGKKRVFMPYIGGFKGYIDKCAECRDNDYAGFVLGS</sequence>
<reference evidence="10" key="1">
    <citation type="journal article" date="2019" name="Int. J. Syst. Evol. Microbiol.">
        <title>The Global Catalogue of Microorganisms (GCM) 10K type strain sequencing project: providing services to taxonomists for standard genome sequencing and annotation.</title>
        <authorList>
            <consortium name="The Broad Institute Genomics Platform"/>
            <consortium name="The Broad Institute Genome Sequencing Center for Infectious Disease"/>
            <person name="Wu L."/>
            <person name="Ma J."/>
        </authorList>
    </citation>
    <scope>NUCLEOTIDE SEQUENCE [LARGE SCALE GENOMIC DNA]</scope>
    <source>
        <strain evidence="10">JCM 13023</strain>
    </source>
</reference>
<gene>
    <name evidence="9" type="ORF">GCM10009676_05410</name>
</gene>
<protein>
    <submittedName>
        <fullName evidence="9">NAD(P)/FAD-dependent oxidoreductase</fullName>
    </submittedName>
</protein>
<dbReference type="InterPro" id="IPR050775">
    <property type="entry name" value="FAD-binding_Monooxygenases"/>
</dbReference>
<dbReference type="SUPFAM" id="SSF51905">
    <property type="entry name" value="FAD/NAD(P)-binding domain"/>
    <property type="match status" value="2"/>
</dbReference>
<evidence type="ECO:0000256" key="6">
    <source>
        <dbReference type="ARBA" id="ARBA00023002"/>
    </source>
</evidence>
<evidence type="ECO:0000256" key="4">
    <source>
        <dbReference type="ARBA" id="ARBA00022827"/>
    </source>
</evidence>
<dbReference type="Proteomes" id="UP001500653">
    <property type="component" value="Unassembled WGS sequence"/>
</dbReference>
<evidence type="ECO:0000256" key="5">
    <source>
        <dbReference type="ARBA" id="ARBA00022857"/>
    </source>
</evidence>
<evidence type="ECO:0000256" key="8">
    <source>
        <dbReference type="SAM" id="MobiDB-lite"/>
    </source>
</evidence>
<name>A0ABP4GIV2_9PSEU</name>
<dbReference type="EMBL" id="BAAALN010000002">
    <property type="protein sequence ID" value="GAA1226351.1"/>
    <property type="molecule type" value="Genomic_DNA"/>
</dbReference>
<evidence type="ECO:0000256" key="1">
    <source>
        <dbReference type="ARBA" id="ARBA00001974"/>
    </source>
</evidence>
<organism evidence="9 10">
    <name type="scientific">Prauserella halophila</name>
    <dbReference type="NCBI Taxonomy" id="185641"/>
    <lineage>
        <taxon>Bacteria</taxon>
        <taxon>Bacillati</taxon>
        <taxon>Actinomycetota</taxon>
        <taxon>Actinomycetes</taxon>
        <taxon>Pseudonocardiales</taxon>
        <taxon>Pseudonocardiaceae</taxon>
        <taxon>Prauserella</taxon>
    </lineage>
</organism>
<evidence type="ECO:0000256" key="3">
    <source>
        <dbReference type="ARBA" id="ARBA00022630"/>
    </source>
</evidence>